<proteinExistence type="predicted"/>
<feature type="compositionally biased region" description="Polar residues" evidence="1">
    <location>
        <begin position="1"/>
        <end position="14"/>
    </location>
</feature>
<feature type="compositionally biased region" description="Polar residues" evidence="1">
    <location>
        <begin position="89"/>
        <end position="105"/>
    </location>
</feature>
<organism evidence="2 3">
    <name type="scientific">Austropuccinia psidii MF-1</name>
    <dbReference type="NCBI Taxonomy" id="1389203"/>
    <lineage>
        <taxon>Eukaryota</taxon>
        <taxon>Fungi</taxon>
        <taxon>Dikarya</taxon>
        <taxon>Basidiomycota</taxon>
        <taxon>Pucciniomycotina</taxon>
        <taxon>Pucciniomycetes</taxon>
        <taxon>Pucciniales</taxon>
        <taxon>Sphaerophragmiaceae</taxon>
        <taxon>Austropuccinia</taxon>
    </lineage>
</organism>
<dbReference type="Proteomes" id="UP000765509">
    <property type="component" value="Unassembled WGS sequence"/>
</dbReference>
<dbReference type="EMBL" id="AVOT02047033">
    <property type="protein sequence ID" value="MBW0542304.1"/>
    <property type="molecule type" value="Genomic_DNA"/>
</dbReference>
<comment type="caution">
    <text evidence="2">The sequence shown here is derived from an EMBL/GenBank/DDBJ whole genome shotgun (WGS) entry which is preliminary data.</text>
</comment>
<keyword evidence="3" id="KW-1185">Reference proteome</keyword>
<evidence type="ECO:0000313" key="2">
    <source>
        <dbReference type="EMBL" id="MBW0542304.1"/>
    </source>
</evidence>
<accession>A0A9Q3IKM8</accession>
<evidence type="ECO:0000313" key="3">
    <source>
        <dbReference type="Proteomes" id="UP000765509"/>
    </source>
</evidence>
<evidence type="ECO:0000256" key="1">
    <source>
        <dbReference type="SAM" id="MobiDB-lite"/>
    </source>
</evidence>
<name>A0A9Q3IKM8_9BASI</name>
<sequence>MEHGQQDYQRSTPLGRTWNKFPEDMSQIDILQRPYGNHQSWNSTRTFRLLEERSNGIRENQATIKAIEEQLTQTGHTQIPSGSLGVGQTGSPVASHHSGTSGTVAKSHYSSQYHIVFRRRKGEKGKYKTSFNQMQKESDPMIQKLLDLVK</sequence>
<gene>
    <name evidence="2" type="ORF">O181_082019</name>
</gene>
<protein>
    <submittedName>
        <fullName evidence="2">Uncharacterized protein</fullName>
    </submittedName>
</protein>
<feature type="region of interest" description="Disordered" evidence="1">
    <location>
        <begin position="1"/>
        <end position="20"/>
    </location>
</feature>
<reference evidence="2" key="1">
    <citation type="submission" date="2021-03" db="EMBL/GenBank/DDBJ databases">
        <title>Draft genome sequence of rust myrtle Austropuccinia psidii MF-1, a brazilian biotype.</title>
        <authorList>
            <person name="Quecine M.C."/>
            <person name="Pachon D.M.R."/>
            <person name="Bonatelli M.L."/>
            <person name="Correr F.H."/>
            <person name="Franceschini L.M."/>
            <person name="Leite T.F."/>
            <person name="Margarido G.R.A."/>
            <person name="Almeida C.A."/>
            <person name="Ferrarezi J.A."/>
            <person name="Labate C.A."/>
        </authorList>
    </citation>
    <scope>NUCLEOTIDE SEQUENCE</scope>
    <source>
        <strain evidence="2">MF-1</strain>
    </source>
</reference>
<feature type="region of interest" description="Disordered" evidence="1">
    <location>
        <begin position="73"/>
        <end position="105"/>
    </location>
</feature>
<dbReference type="AlphaFoldDB" id="A0A9Q3IKM8"/>